<dbReference type="GO" id="GO:0008237">
    <property type="term" value="F:metallopeptidase activity"/>
    <property type="evidence" value="ECO:0007669"/>
    <property type="project" value="UniProtKB-UniRule"/>
</dbReference>
<dbReference type="InterPro" id="IPR024601">
    <property type="entry name" value="Peptidase_M1_pepN_C"/>
</dbReference>
<feature type="domain" description="Peptidase M1 alanyl aminopeptidase C-terminal" evidence="16">
    <location>
        <begin position="550"/>
        <end position="873"/>
    </location>
</feature>
<dbReference type="EMBL" id="JMSZ01000032">
    <property type="protein sequence ID" value="KDE39175.1"/>
    <property type="molecule type" value="Genomic_DNA"/>
</dbReference>
<evidence type="ECO:0000256" key="6">
    <source>
        <dbReference type="ARBA" id="ARBA00022438"/>
    </source>
</evidence>
<organism evidence="18 19">
    <name type="scientific">Nitrincola lacisaponensis</name>
    <dbReference type="NCBI Taxonomy" id="267850"/>
    <lineage>
        <taxon>Bacteria</taxon>
        <taxon>Pseudomonadati</taxon>
        <taxon>Pseudomonadota</taxon>
        <taxon>Gammaproteobacteria</taxon>
        <taxon>Oceanospirillales</taxon>
        <taxon>Oceanospirillaceae</taxon>
        <taxon>Nitrincola</taxon>
    </lineage>
</organism>
<reference evidence="18 19" key="1">
    <citation type="journal article" date="2005" name="Int. J. Syst. Evol. Microbiol.">
        <title>Nitrincola lacisaponensis gen. nov., sp. nov., a novel alkaliphilic bacterium isolated from an alkaline, saline lake.</title>
        <authorList>
            <person name="Dimitriu P.A."/>
            <person name="Shukla S.K."/>
            <person name="Conradt J."/>
            <person name="Marquez M.C."/>
            <person name="Ventosa A."/>
            <person name="Maglia A."/>
            <person name="Peyton B.M."/>
            <person name="Pinkart H.C."/>
            <person name="Mormile M.R."/>
        </authorList>
    </citation>
    <scope>NUCLEOTIDE SEQUENCE [LARGE SCALE GENOMIC DNA]</scope>
    <source>
        <strain evidence="18 19">4CA</strain>
    </source>
</reference>
<feature type="domain" description="Peptidase M1 alanyl aminopeptidase Ig-like fold" evidence="15">
    <location>
        <begin position="448"/>
        <end position="546"/>
    </location>
</feature>
<comment type="catalytic activity">
    <reaction evidence="1">
        <text>Release of an N-terminal amino acid, Xaa-|-Yaa- from a peptide, amide or arylamide. Xaa is preferably Ala, but may be most amino acids including Pro (slow action). When a terminal hydrophobic residue is followed by a prolyl residue, the two may be released as an intact Xaa-Pro dipeptide.</text>
        <dbReference type="EC" id="3.4.11.2"/>
    </reaction>
</comment>
<dbReference type="Proteomes" id="UP000027318">
    <property type="component" value="Unassembled WGS sequence"/>
</dbReference>
<dbReference type="EC" id="3.4.11.2" evidence="4 13"/>
<evidence type="ECO:0000256" key="3">
    <source>
        <dbReference type="ARBA" id="ARBA00010136"/>
    </source>
</evidence>
<dbReference type="CDD" id="cd09600">
    <property type="entry name" value="M1_APN"/>
    <property type="match status" value="1"/>
</dbReference>
<dbReference type="InterPro" id="IPR035414">
    <property type="entry name" value="Peptidase_M1_pepN_Ig-like"/>
</dbReference>
<keyword evidence="9 18" id="KW-0378">Hydrolase</keyword>
<dbReference type="Pfam" id="PF11940">
    <property type="entry name" value="DUF3458"/>
    <property type="match status" value="1"/>
</dbReference>
<dbReference type="Gene3D" id="3.30.2010.30">
    <property type="match status" value="1"/>
</dbReference>
<dbReference type="Gene3D" id="2.60.40.1730">
    <property type="entry name" value="tricorn interacting facor f3 domain"/>
    <property type="match status" value="1"/>
</dbReference>
<dbReference type="SUPFAM" id="SSF55486">
    <property type="entry name" value="Metalloproteases ('zincins'), catalytic domain"/>
    <property type="match status" value="1"/>
</dbReference>
<dbReference type="GO" id="GO:0006508">
    <property type="term" value="P:proteolysis"/>
    <property type="evidence" value="ECO:0007669"/>
    <property type="project" value="UniProtKB-UniRule"/>
</dbReference>
<dbReference type="Gene3D" id="1.25.50.10">
    <property type="entry name" value="Peptidase M1, alanyl aminopeptidase, C-terminal domain"/>
    <property type="match status" value="1"/>
</dbReference>
<dbReference type="PANTHER" id="PTHR46322">
    <property type="entry name" value="PUROMYCIN-SENSITIVE AMINOPEPTIDASE"/>
    <property type="match status" value="1"/>
</dbReference>
<dbReference type="InterPro" id="IPR001930">
    <property type="entry name" value="Peptidase_M1"/>
</dbReference>
<accession>A0A063Y1Y4</accession>
<dbReference type="PRINTS" id="PR00756">
    <property type="entry name" value="ALADIPTASE"/>
</dbReference>
<keyword evidence="8" id="KW-0479">Metal-binding</keyword>
<dbReference type="Gene3D" id="1.10.390.10">
    <property type="entry name" value="Neutral Protease Domain 2"/>
    <property type="match status" value="1"/>
</dbReference>
<dbReference type="InterPro" id="IPR027268">
    <property type="entry name" value="Peptidase_M4/M1_CTD_sf"/>
</dbReference>
<dbReference type="InterPro" id="IPR014782">
    <property type="entry name" value="Peptidase_M1_dom"/>
</dbReference>
<evidence type="ECO:0000256" key="8">
    <source>
        <dbReference type="ARBA" id="ARBA00022723"/>
    </source>
</evidence>
<comment type="cofactor">
    <cofactor evidence="2">
        <name>Zn(2+)</name>
        <dbReference type="ChEBI" id="CHEBI:29105"/>
    </cofactor>
</comment>
<dbReference type="MEROPS" id="M01.005"/>
<dbReference type="Pfam" id="PF17432">
    <property type="entry name" value="DUF3458_C"/>
    <property type="match status" value="1"/>
</dbReference>
<dbReference type="RefSeq" id="WP_036547944.1">
    <property type="nucleotide sequence ID" value="NZ_JMSZ01000032.1"/>
</dbReference>
<dbReference type="InterPro" id="IPR012779">
    <property type="entry name" value="Peptidase_M1_pepN"/>
</dbReference>
<keyword evidence="6 18" id="KW-0031">Aminopeptidase</keyword>
<dbReference type="Pfam" id="PF01433">
    <property type="entry name" value="Peptidase_M1"/>
    <property type="match status" value="1"/>
</dbReference>
<comment type="caution">
    <text evidence="18">The sequence shown here is derived from an EMBL/GenBank/DDBJ whole genome shotgun (WGS) entry which is preliminary data.</text>
</comment>
<dbReference type="PATRIC" id="fig|267850.7.peg.2272"/>
<evidence type="ECO:0000259" key="16">
    <source>
        <dbReference type="Pfam" id="PF17432"/>
    </source>
</evidence>
<dbReference type="GO" id="GO:0008270">
    <property type="term" value="F:zinc ion binding"/>
    <property type="evidence" value="ECO:0007669"/>
    <property type="project" value="InterPro"/>
</dbReference>
<dbReference type="FunFam" id="3.30.2010.30:FF:000002">
    <property type="entry name" value="Putative aminopeptidase N"/>
    <property type="match status" value="1"/>
</dbReference>
<gene>
    <name evidence="18" type="ORF">ADINL_2304</name>
</gene>
<dbReference type="Pfam" id="PF17900">
    <property type="entry name" value="Peptidase_M1_N"/>
    <property type="match status" value="1"/>
</dbReference>
<dbReference type="InterPro" id="IPR045357">
    <property type="entry name" value="Aminopeptidase_N-like_N"/>
</dbReference>
<evidence type="ECO:0000256" key="7">
    <source>
        <dbReference type="ARBA" id="ARBA00022670"/>
    </source>
</evidence>
<evidence type="ECO:0000313" key="18">
    <source>
        <dbReference type="EMBL" id="KDE39175.1"/>
    </source>
</evidence>
<dbReference type="FunFam" id="2.60.40.1730:FF:000005">
    <property type="entry name" value="Aminopeptidase N"/>
    <property type="match status" value="1"/>
</dbReference>
<dbReference type="InterPro" id="IPR038438">
    <property type="entry name" value="PepN_Ig-like_sf"/>
</dbReference>
<evidence type="ECO:0000259" key="15">
    <source>
        <dbReference type="Pfam" id="PF11940"/>
    </source>
</evidence>
<dbReference type="AlphaFoldDB" id="A0A063Y1Y4"/>
<evidence type="ECO:0000259" key="17">
    <source>
        <dbReference type="Pfam" id="PF17900"/>
    </source>
</evidence>
<comment type="function">
    <text evidence="12">Aminopeptidase N is involved in the degradation of intracellular peptides generated by protein breakdown during normal growth as well as in response to nutrient starvation.</text>
</comment>
<keyword evidence="10" id="KW-0862">Zinc</keyword>
<evidence type="ECO:0000256" key="1">
    <source>
        <dbReference type="ARBA" id="ARBA00000098"/>
    </source>
</evidence>
<evidence type="ECO:0000259" key="14">
    <source>
        <dbReference type="Pfam" id="PF01433"/>
    </source>
</evidence>
<dbReference type="InterPro" id="IPR042097">
    <property type="entry name" value="Aminopeptidase_N-like_N_sf"/>
</dbReference>
<name>A0A063Y1Y4_9GAMM</name>
<dbReference type="FunFam" id="2.60.40.1840:FF:000001">
    <property type="entry name" value="Aminopeptidase N"/>
    <property type="match status" value="1"/>
</dbReference>
<evidence type="ECO:0000256" key="10">
    <source>
        <dbReference type="ARBA" id="ARBA00022833"/>
    </source>
</evidence>
<comment type="similarity">
    <text evidence="3">Belongs to the peptidase M1 family.</text>
</comment>
<evidence type="ECO:0000256" key="4">
    <source>
        <dbReference type="ARBA" id="ARBA00012564"/>
    </source>
</evidence>
<keyword evidence="19" id="KW-1185">Reference proteome</keyword>
<protein>
    <recommendedName>
        <fullName evidence="5 13">Aminopeptidase N</fullName>
        <ecNumber evidence="4 13">3.4.11.2</ecNumber>
    </recommendedName>
</protein>
<sequence length="875" mass="98686">MSAKPTIYLKDYTPPSFLIDTISLRFELDETATRVKSQLQVRRNPQAAVTRQLQLHGHESVELCEIKLNGAHLAADAYQREAEFLTLLDVPESFELEIETCINPEANTALEGLYLSDGMYCTQCEAEGFRRITFYPDRPDVMSVFTTTLVADASRFPVLLGNGNPVQRGELDDGRHWVTWVDPFPKPAYLFALVAGDLQCLEDQFTTCSGRQVTLQIYAEAKDLEKLDHAMTALKNAMRWDEEVYGREYDLDIYMIVAVDFFNMGAMENKGLNIFNTACVLAHPRTTTDAGFQRVESVVAHEYFHNWSGNRVTCRDWFQLSLKEGFTVFRDQCFSADMHSAVVQRVDEVGILRTAQFAEDAGPMAHPVRPASFIEISNFYTLTVYEKGAAVVRMLHTLLGADVFRKGADLYFERHDGQAVTTDDFVQAMADVSGRDLTQFKRWYSQAGTPRLKVSDHYDAASQRYQLNVQQSCPATPEAQQKLPFHLPLSVGLLRADGSSFVLKDGKTTQLLELTEAEQTFVFDSIDEAPLPSLLRDFSAPVKLVYGYTDEQLAFLLSHDEDGFNRWDAGQQLSLRLVNRLIADYQQGKPLSLPDTFVATWQSVLQQAPQDPAMAALLLTLPSEAYISETAEQIDPLAIHHVRHFMRCALAEQLESSWLELCRQHDSQSGYTASAADMARRSLRNLCLSYLMVLESPAHLALAQQQFETADNMTDQFAALISVAHSGFRDSADELLAEFLSQWQHESLVMNQWLMVQATDPREGGLARVQQLLEHPVYDARNPNKIRSLIGAFCQQNAVNFHAQDGSGYRFLADHILQLDAQNPQIAARLLTPLTRWRRYAADRQALMQAQLQRIMDKGQLSGDVYEVVSKSLCQ</sequence>
<keyword evidence="11" id="KW-0482">Metalloprotease</keyword>
<feature type="domain" description="Aminopeptidase N-like N-terminal" evidence="17">
    <location>
        <begin position="24"/>
        <end position="190"/>
    </location>
</feature>
<evidence type="ECO:0000256" key="12">
    <source>
        <dbReference type="ARBA" id="ARBA00059739"/>
    </source>
</evidence>
<evidence type="ECO:0000313" key="19">
    <source>
        <dbReference type="Proteomes" id="UP000027318"/>
    </source>
</evidence>
<keyword evidence="7" id="KW-0645">Protease</keyword>
<dbReference type="Gene3D" id="2.60.40.1840">
    <property type="match status" value="1"/>
</dbReference>
<proteinExistence type="inferred from homology"/>
<dbReference type="InterPro" id="IPR037144">
    <property type="entry name" value="Peptidase_M1_pepN_C_sf"/>
</dbReference>
<dbReference type="STRING" id="267850.ADINL_2304"/>
<dbReference type="GO" id="GO:0016285">
    <property type="term" value="F:alanyl aminopeptidase activity"/>
    <property type="evidence" value="ECO:0007669"/>
    <property type="project" value="UniProtKB-EC"/>
</dbReference>
<feature type="domain" description="Peptidase M1 membrane alanine aminopeptidase" evidence="14">
    <location>
        <begin position="230"/>
        <end position="443"/>
    </location>
</feature>
<evidence type="ECO:0000256" key="2">
    <source>
        <dbReference type="ARBA" id="ARBA00001947"/>
    </source>
</evidence>
<dbReference type="SUPFAM" id="SSF63737">
    <property type="entry name" value="Leukotriene A4 hydrolase N-terminal domain"/>
    <property type="match status" value="1"/>
</dbReference>
<evidence type="ECO:0000256" key="11">
    <source>
        <dbReference type="ARBA" id="ARBA00023049"/>
    </source>
</evidence>
<dbReference type="OrthoDB" id="100605at2"/>
<evidence type="ECO:0000256" key="13">
    <source>
        <dbReference type="NCBIfam" id="TIGR02414"/>
    </source>
</evidence>
<dbReference type="NCBIfam" id="TIGR02414">
    <property type="entry name" value="pepN_proteo"/>
    <property type="match status" value="1"/>
</dbReference>
<dbReference type="PANTHER" id="PTHR46322:SF1">
    <property type="entry name" value="PUROMYCIN-SENSITIVE AMINOPEPTIDASE"/>
    <property type="match status" value="1"/>
</dbReference>
<evidence type="ECO:0000256" key="5">
    <source>
        <dbReference type="ARBA" id="ARBA00015611"/>
    </source>
</evidence>
<evidence type="ECO:0000256" key="9">
    <source>
        <dbReference type="ARBA" id="ARBA00022801"/>
    </source>
</evidence>